<dbReference type="EMBL" id="JTDF01002682">
    <property type="protein sequence ID" value="KAF8568554.1"/>
    <property type="molecule type" value="Genomic_DNA"/>
</dbReference>
<proteinExistence type="predicted"/>
<dbReference type="Proteomes" id="UP000699462">
    <property type="component" value="Unassembled WGS sequence"/>
</dbReference>
<feature type="region of interest" description="Disordered" evidence="1">
    <location>
        <begin position="510"/>
        <end position="535"/>
    </location>
</feature>
<dbReference type="OrthoDB" id="6243832at2759"/>
<evidence type="ECO:0000256" key="2">
    <source>
        <dbReference type="SAM" id="SignalP"/>
    </source>
</evidence>
<evidence type="ECO:0000256" key="1">
    <source>
        <dbReference type="SAM" id="MobiDB-lite"/>
    </source>
</evidence>
<sequence length="535" mass="59927">MMHFTLFGNIRAVIILCFVNTVVSGEWNLTCYDDQLKITCDYSEKLVVHEAQFGYFHTSVKQRELEHFCTTYQDRDCWAEVTASISRLCSGHRSCVKTVHYSVDLPHESIAKKCPVSTEGSKPSLFVEYSCISTTLFTNLDGSNHMVDAEQVGGYLTTIDYTETQNTGTEWRSHLAEAICQPGNEQLPYRFFLPTPTTLSRPAFGHEEAVSFVLRVKDLSFTQPLLGVGTSDAPKRKMRLADETECGSPGRPCQHDYLEISAKLPASSVPHLADGSSALLPVARFCLIEDQRTDSVRDESSMTDSTWIGRTFGPLPAATGLQFMSNLNLLDANVIPGKGVLIEYIALFCTPINAPSGYGVVDYRFQTLPQSSHTIAYVEIFCPTNRWLEPQQPRQTETNMNVQTGQSWWLERQQHTTRICDHHSRTWSPDRIPEACLTESELEAFVVKIQSRMEQEQMATSRYGTSSTPSHNMLPDHNNSLLGITHKELQNEENTLNNSSANIVLTSVGRTGRQEEPAEEQKMHAGTSSESFTVL</sequence>
<name>A0A8T0DNL6_9TREM</name>
<gene>
    <name evidence="3" type="ORF">P879_04106</name>
</gene>
<dbReference type="CDD" id="cd22823">
    <property type="entry name" value="Gal_Rha_Lectin"/>
    <property type="match status" value="1"/>
</dbReference>
<evidence type="ECO:0000313" key="3">
    <source>
        <dbReference type="EMBL" id="KAF8568554.1"/>
    </source>
</evidence>
<dbReference type="InterPro" id="IPR043159">
    <property type="entry name" value="Lectin_gal-bd_sf"/>
</dbReference>
<dbReference type="AlphaFoldDB" id="A0A8T0DNL6"/>
<protein>
    <recommendedName>
        <fullName evidence="5">SUEL-type lectin domain-containing protein</fullName>
    </recommendedName>
</protein>
<evidence type="ECO:0008006" key="5">
    <source>
        <dbReference type="Google" id="ProtNLM"/>
    </source>
</evidence>
<keyword evidence="4" id="KW-1185">Reference proteome</keyword>
<dbReference type="Gene3D" id="2.60.120.740">
    <property type="match status" value="1"/>
</dbReference>
<feature type="chain" id="PRO_5035802486" description="SUEL-type lectin domain-containing protein" evidence="2">
    <location>
        <begin position="26"/>
        <end position="535"/>
    </location>
</feature>
<feature type="compositionally biased region" description="Polar residues" evidence="1">
    <location>
        <begin position="526"/>
        <end position="535"/>
    </location>
</feature>
<comment type="caution">
    <text evidence="3">The sequence shown here is derived from an EMBL/GenBank/DDBJ whole genome shotgun (WGS) entry which is preliminary data.</text>
</comment>
<keyword evidence="2" id="KW-0732">Signal</keyword>
<organism evidence="3 4">
    <name type="scientific">Paragonimus westermani</name>
    <dbReference type="NCBI Taxonomy" id="34504"/>
    <lineage>
        <taxon>Eukaryota</taxon>
        <taxon>Metazoa</taxon>
        <taxon>Spiralia</taxon>
        <taxon>Lophotrochozoa</taxon>
        <taxon>Platyhelminthes</taxon>
        <taxon>Trematoda</taxon>
        <taxon>Digenea</taxon>
        <taxon>Plagiorchiida</taxon>
        <taxon>Troglotremata</taxon>
        <taxon>Troglotrematidae</taxon>
        <taxon>Paragonimus</taxon>
    </lineage>
</organism>
<accession>A0A8T0DNL6</accession>
<feature type="compositionally biased region" description="Basic and acidic residues" evidence="1">
    <location>
        <begin position="512"/>
        <end position="523"/>
    </location>
</feature>
<evidence type="ECO:0000313" key="4">
    <source>
        <dbReference type="Proteomes" id="UP000699462"/>
    </source>
</evidence>
<reference evidence="3 4" key="1">
    <citation type="submission" date="2019-07" db="EMBL/GenBank/DDBJ databases">
        <title>Annotation for the trematode Paragonimus westermani.</title>
        <authorList>
            <person name="Choi Y.-J."/>
        </authorList>
    </citation>
    <scope>NUCLEOTIDE SEQUENCE [LARGE SCALE GENOMIC DNA]</scope>
    <source>
        <strain evidence="3">180907_Pwestermani</strain>
    </source>
</reference>
<feature type="signal peptide" evidence="2">
    <location>
        <begin position="1"/>
        <end position="25"/>
    </location>
</feature>